<feature type="transmembrane region" description="Helical" evidence="1">
    <location>
        <begin position="88"/>
        <end position="108"/>
    </location>
</feature>
<dbReference type="AlphaFoldDB" id="A0A1M7ZIP6"/>
<feature type="transmembrane region" description="Helical" evidence="1">
    <location>
        <begin position="12"/>
        <end position="29"/>
    </location>
</feature>
<dbReference type="Pfam" id="PF10129">
    <property type="entry name" value="OpgC_C"/>
    <property type="match status" value="1"/>
</dbReference>
<evidence type="ECO:0000313" key="2">
    <source>
        <dbReference type="EMBL" id="SHO64702.1"/>
    </source>
</evidence>
<feature type="transmembrane region" description="Helical" evidence="1">
    <location>
        <begin position="229"/>
        <end position="250"/>
    </location>
</feature>
<reference evidence="2 3" key="1">
    <citation type="submission" date="2016-12" db="EMBL/GenBank/DDBJ databases">
        <authorList>
            <person name="Song W.-J."/>
            <person name="Kurnit D.M."/>
        </authorList>
    </citation>
    <scope>NUCLEOTIDE SEQUENCE [LARGE SCALE GENOMIC DNA]</scope>
    <source>
        <strain evidence="2 3">DSM 19599</strain>
    </source>
</reference>
<sequence>MNAATRFRDHRIDFWRGVALVMIFADHIPGNMFEALTIRNFGVSDSAEIFVFLSGFSAALAYFTRYLSGEPVYATVRVYQRVGKLYMAHVVTIAMAVALFFGAAIWFSDAHWTRVHGLDYLIRDPVHAMVGMATLAYQIGYFNILPLYVVLLAALPVLMAVAARNLLFALAGSFGLYVVAHLAGWSLPNLPSDGRWFFDPLSWQLLFTIGFAAGALYRGGQPVGFHPVAYGLALAALVAGAVIKFGNLWPADGALPIPNFMYTFDKGSLALPRMLHALALIYVVAHLPYRWIDERVMRAGERNPFSRIGRHSLAIFCTGSLLAVAGQVIERATGGGFAVDVVVVFVGLAIQLGLALWLDLWKAITAPRPAARTEPEALRARARSTA</sequence>
<feature type="transmembrane region" description="Helical" evidence="1">
    <location>
        <begin position="335"/>
        <end position="358"/>
    </location>
</feature>
<evidence type="ECO:0008006" key="4">
    <source>
        <dbReference type="Google" id="ProtNLM"/>
    </source>
</evidence>
<dbReference type="RefSeq" id="WP_175563661.1">
    <property type="nucleotide sequence ID" value="NZ_FRXO01000003.1"/>
</dbReference>
<feature type="transmembrane region" description="Helical" evidence="1">
    <location>
        <begin position="270"/>
        <end position="292"/>
    </location>
</feature>
<dbReference type="EMBL" id="FRXO01000003">
    <property type="protein sequence ID" value="SHO64702.1"/>
    <property type="molecule type" value="Genomic_DNA"/>
</dbReference>
<feature type="transmembrane region" description="Helical" evidence="1">
    <location>
        <begin position="200"/>
        <end position="217"/>
    </location>
</feature>
<evidence type="ECO:0000313" key="3">
    <source>
        <dbReference type="Proteomes" id="UP000186406"/>
    </source>
</evidence>
<keyword evidence="1" id="KW-0812">Transmembrane</keyword>
<dbReference type="PIRSF" id="PIRSF028704">
    <property type="entry name" value="UPC028704"/>
    <property type="match status" value="1"/>
</dbReference>
<dbReference type="PANTHER" id="PTHR38592">
    <property type="entry name" value="BLL4819 PROTEIN"/>
    <property type="match status" value="1"/>
</dbReference>
<protein>
    <recommendedName>
        <fullName evidence="4">OpgC protein</fullName>
    </recommendedName>
</protein>
<dbReference type="PANTHER" id="PTHR38592:SF3">
    <property type="entry name" value="BLL4819 PROTEIN"/>
    <property type="match status" value="1"/>
</dbReference>
<organism evidence="2 3">
    <name type="scientific">Pseudoxanthobacter soli DSM 19599</name>
    <dbReference type="NCBI Taxonomy" id="1123029"/>
    <lineage>
        <taxon>Bacteria</taxon>
        <taxon>Pseudomonadati</taxon>
        <taxon>Pseudomonadota</taxon>
        <taxon>Alphaproteobacteria</taxon>
        <taxon>Hyphomicrobiales</taxon>
        <taxon>Segnochrobactraceae</taxon>
        <taxon>Pseudoxanthobacter</taxon>
    </lineage>
</organism>
<keyword evidence="1" id="KW-0472">Membrane</keyword>
<feature type="transmembrane region" description="Helical" evidence="1">
    <location>
        <begin position="313"/>
        <end position="329"/>
    </location>
</feature>
<feature type="transmembrane region" description="Helical" evidence="1">
    <location>
        <begin position="49"/>
        <end position="67"/>
    </location>
</feature>
<proteinExistence type="predicted"/>
<gene>
    <name evidence="2" type="ORF">SAMN02745172_01832</name>
</gene>
<keyword evidence="1" id="KW-1133">Transmembrane helix</keyword>
<dbReference type="InterPro" id="IPR014550">
    <property type="entry name" value="UCP028704_OpgC"/>
</dbReference>
<dbReference type="Proteomes" id="UP000186406">
    <property type="component" value="Unassembled WGS sequence"/>
</dbReference>
<evidence type="ECO:0000256" key="1">
    <source>
        <dbReference type="SAM" id="Phobius"/>
    </source>
</evidence>
<feature type="transmembrane region" description="Helical" evidence="1">
    <location>
        <begin position="128"/>
        <end position="154"/>
    </location>
</feature>
<accession>A0A1M7ZIP6</accession>
<keyword evidence="3" id="KW-1185">Reference proteome</keyword>
<feature type="transmembrane region" description="Helical" evidence="1">
    <location>
        <begin position="166"/>
        <end position="188"/>
    </location>
</feature>
<dbReference type="STRING" id="1123029.SAMN02745172_01832"/>
<name>A0A1M7ZIP6_9HYPH</name>